<feature type="region of interest" description="Disordered" evidence="1">
    <location>
        <begin position="154"/>
        <end position="173"/>
    </location>
</feature>
<feature type="region of interest" description="Disordered" evidence="1">
    <location>
        <begin position="1"/>
        <end position="38"/>
    </location>
</feature>
<dbReference type="EMBL" id="KN880598">
    <property type="protein sequence ID" value="KIY65251.1"/>
    <property type="molecule type" value="Genomic_DNA"/>
</dbReference>
<feature type="region of interest" description="Disordered" evidence="1">
    <location>
        <begin position="59"/>
        <end position="94"/>
    </location>
</feature>
<dbReference type="Proteomes" id="UP000054007">
    <property type="component" value="Unassembled WGS sequence"/>
</dbReference>
<evidence type="ECO:0000256" key="1">
    <source>
        <dbReference type="SAM" id="MobiDB-lite"/>
    </source>
</evidence>
<reference evidence="2 3" key="1">
    <citation type="journal article" date="2015" name="Fungal Genet. Biol.">
        <title>Evolution of novel wood decay mechanisms in Agaricales revealed by the genome sequences of Fistulina hepatica and Cylindrobasidium torrendii.</title>
        <authorList>
            <person name="Floudas D."/>
            <person name="Held B.W."/>
            <person name="Riley R."/>
            <person name="Nagy L.G."/>
            <person name="Koehler G."/>
            <person name="Ransdell A.S."/>
            <person name="Younus H."/>
            <person name="Chow J."/>
            <person name="Chiniquy J."/>
            <person name="Lipzen A."/>
            <person name="Tritt A."/>
            <person name="Sun H."/>
            <person name="Haridas S."/>
            <person name="LaButti K."/>
            <person name="Ohm R.A."/>
            <person name="Kues U."/>
            <person name="Blanchette R.A."/>
            <person name="Grigoriev I.V."/>
            <person name="Minto R.E."/>
            <person name="Hibbett D.S."/>
        </authorList>
    </citation>
    <scope>NUCLEOTIDE SEQUENCE [LARGE SCALE GENOMIC DNA]</scope>
    <source>
        <strain evidence="2 3">FP15055 ss-10</strain>
    </source>
</reference>
<dbReference type="AlphaFoldDB" id="A0A0D7B6V6"/>
<proteinExistence type="predicted"/>
<feature type="compositionally biased region" description="Basic and acidic residues" evidence="1">
    <location>
        <begin position="7"/>
        <end position="23"/>
    </location>
</feature>
<accession>A0A0D7B6V6</accession>
<evidence type="ECO:0000313" key="3">
    <source>
        <dbReference type="Proteomes" id="UP000054007"/>
    </source>
</evidence>
<protein>
    <submittedName>
        <fullName evidence="2">Uncharacterized protein</fullName>
    </submittedName>
</protein>
<sequence length="357" mass="39371">MHLTTPGDKDSPDDGDSGDKTSDSDYDTAPDNPNDIGMWEIDPELLQLMQSVKLNGQGLAVDDHGVPHRPRRPSSLNTSVDTRPASGGSSRHRVRHVSPVAAIQEPIRGSISAAHETSDIDAGGPARRGTVTALAGRRVHASVLSGDSITAPVARVRSHRHQRQDPPPPYTPVNTNPVANASVGNVAITAPPSHSTPPSHLVCVFGRRVGIFPNTAYFQTFLRNWEHSITEEYTSRDTAERAYAQARERGIVGYENHQLPPALDTALTPLNANSRTVHNTSMVREGRAKRYYIVYFGRQPGIFDNWLEAGLSLYKIDTATNYPDYQEAWDVTTNWATARRMFHDKVRMGRIVRAEFP</sequence>
<evidence type="ECO:0000313" key="2">
    <source>
        <dbReference type="EMBL" id="KIY65251.1"/>
    </source>
</evidence>
<keyword evidence="3" id="KW-1185">Reference proteome</keyword>
<name>A0A0D7B6V6_9AGAR</name>
<organism evidence="2 3">
    <name type="scientific">Cylindrobasidium torrendii FP15055 ss-10</name>
    <dbReference type="NCBI Taxonomy" id="1314674"/>
    <lineage>
        <taxon>Eukaryota</taxon>
        <taxon>Fungi</taxon>
        <taxon>Dikarya</taxon>
        <taxon>Basidiomycota</taxon>
        <taxon>Agaricomycotina</taxon>
        <taxon>Agaricomycetes</taxon>
        <taxon>Agaricomycetidae</taxon>
        <taxon>Agaricales</taxon>
        <taxon>Marasmiineae</taxon>
        <taxon>Physalacriaceae</taxon>
        <taxon>Cylindrobasidium</taxon>
    </lineage>
</organism>
<gene>
    <name evidence="2" type="ORF">CYLTODRAFT_456491</name>
</gene>